<feature type="region of interest" description="Disordered" evidence="1">
    <location>
        <begin position="550"/>
        <end position="572"/>
    </location>
</feature>
<keyword evidence="3" id="KW-1185">Reference proteome</keyword>
<evidence type="ECO:0000256" key="1">
    <source>
        <dbReference type="SAM" id="MobiDB-lite"/>
    </source>
</evidence>
<dbReference type="Proteomes" id="UP000265618">
    <property type="component" value="Unassembled WGS sequence"/>
</dbReference>
<feature type="compositionally biased region" description="Acidic residues" evidence="1">
    <location>
        <begin position="624"/>
        <end position="635"/>
    </location>
</feature>
<gene>
    <name evidence="2" type="ORF">KIPB_000634</name>
</gene>
<feature type="region of interest" description="Disordered" evidence="1">
    <location>
        <begin position="606"/>
        <end position="635"/>
    </location>
</feature>
<name>A0A9K3CNW8_9EUKA</name>
<evidence type="ECO:0000313" key="3">
    <source>
        <dbReference type="Proteomes" id="UP000265618"/>
    </source>
</evidence>
<feature type="region of interest" description="Disordered" evidence="1">
    <location>
        <begin position="685"/>
        <end position="736"/>
    </location>
</feature>
<organism evidence="2 3">
    <name type="scientific">Kipferlia bialata</name>
    <dbReference type="NCBI Taxonomy" id="797122"/>
    <lineage>
        <taxon>Eukaryota</taxon>
        <taxon>Metamonada</taxon>
        <taxon>Carpediemonas-like organisms</taxon>
        <taxon>Kipferlia</taxon>
    </lineage>
</organism>
<evidence type="ECO:0000313" key="2">
    <source>
        <dbReference type="EMBL" id="GIQ79926.1"/>
    </source>
</evidence>
<protein>
    <submittedName>
        <fullName evidence="2">Uncharacterized protein</fullName>
    </submittedName>
</protein>
<comment type="caution">
    <text evidence="2">The sequence shown here is derived from an EMBL/GenBank/DDBJ whole genome shotgun (WGS) entry which is preliminary data.</text>
</comment>
<accession>A0A9K3CNW8</accession>
<dbReference type="AlphaFoldDB" id="A0A9K3CNW8"/>
<feature type="region of interest" description="Disordered" evidence="1">
    <location>
        <begin position="1095"/>
        <end position="1118"/>
    </location>
</feature>
<sequence length="1251" mass="129321">MEGVPQGKDIADAVYATSPRLLDLGGALSTRRDTVLSTVHAFRDAASALSFPRWNAYVEDNGLREDLECLFFKSNVHLYAPIVTGNTESPSLRETETDDPLYTTLLALISQRVGGFGSTPSVVPVQVMETLYLMLRGRISEVSPSCHGSSGDMEGRECPGVGSSTPGSVGDFGLALLLHEMDLVLAGVPVAQCLLLASSAVVPNADASSEYSSHHSRLIHELLSIEDLLRGKGVPVPQHLSSQAIASSMGRALYSYSADMSHLSSDGKPRQGSSPVGQVSAVAALLASLRPDLHPLFLGGYTAAYLAALPARTSVSGTISPGPLSLSPVSPLLPLVSGMTPQARVAGALRVLRTPGVFAAVRGVSRAYVGQVAALVSDVLQGLEGSALLHVIKGSVSASLMEVTILTECLCQVTSNATSNATSASGGVSGSISVDADSVLSVLEGLLPLFRGRRYSYVSSCDAYSAKMLSGVALCCSRLLRHPSCRVVTPMETRVLSLSTSLNRGLFHLLGSSDPVLLGAGQLIGECLVGPLSGIEMPLVRAGAGNRFPPTQSSLSAVQEARQEAEGASEAVGPALSLSVRSVEMPSLSLPEALCVVDDHTVMAPHTHTQTDTDTDADPHTDTDPDPDTDTDADADSVGCVSLPCLPTVQLWQAHLSRLPLLQSHHPLSMLLSLPECCPPFVSTPYPSLGPSIQTTPDAPDAEADADVPSEQQSGSSGSGSQGSQAPRPKGSTVAALDPVLPTSLPILPLCDGGGCPEAMPYGDPDDFSDLAEIPPPTDLRDALRLLRANPDLGAPARQAQLVTLAALPRLIVGCVGPKANKYLDVNGRAFVDSLLRFDNRFAVSGVKQRLTASLSACCLTKPLSIGCYACAQICTSEQLTDYQRLLCADAACDAVQQMRAGREGGHAEALIGGRATCVPVLLLWAGHAAGFVGTARGSDTGSAKAIGQGGSGTLGLGPGDALGLGGDPTRTLFSTRPTVVRGVTKLVLSVVETCVALDRSVQKACTLGMRLCLRLSSLGIGLDLSGPGWGALSSAPPGPPRPLTQEVLQLMGYCLEAGLRHDTMPYLATLAALGRQEGVSLGSVSALYPPELSGLLESDTGTGPVSDREGSEEVGSAPTPGLFDVSFNPSVSVPIVLGAEAQGRVAETGPEAALPYVQFDTQAAAVQTEIERVSDGMDVLLLLTSAISACASGHPSTPTRHTATGVLHVLRGMAGDVSRSVLGDEMGTMLDTLLTQGGGALASLEGSNHL</sequence>
<dbReference type="EMBL" id="BDIP01000077">
    <property type="protein sequence ID" value="GIQ79926.1"/>
    <property type="molecule type" value="Genomic_DNA"/>
</dbReference>
<proteinExistence type="predicted"/>
<reference evidence="2 3" key="1">
    <citation type="journal article" date="2018" name="PLoS ONE">
        <title>The draft genome of Kipferlia bialata reveals reductive genome evolution in fornicate parasites.</title>
        <authorList>
            <person name="Tanifuji G."/>
            <person name="Takabayashi S."/>
            <person name="Kume K."/>
            <person name="Takagi M."/>
            <person name="Nakayama T."/>
            <person name="Kamikawa R."/>
            <person name="Inagaki Y."/>
            <person name="Hashimoto T."/>
        </authorList>
    </citation>
    <scope>NUCLEOTIDE SEQUENCE [LARGE SCALE GENOMIC DNA]</scope>
    <source>
        <strain evidence="2">NY0173</strain>
    </source>
</reference>